<sequence length="87" mass="10484">MKQKLNRQKTDLLEKEKHETELVLQLEKEEQLNDNDYNEVQNSIEKVHPDLFKRLKELSKTKLSNLDLKYQILISYPRRTIINLDGF</sequence>
<evidence type="ECO:0000313" key="1">
    <source>
        <dbReference type="EMBL" id="MBB4807595.1"/>
    </source>
</evidence>
<keyword evidence="2" id="KW-1185">Reference proteome</keyword>
<dbReference type="Proteomes" id="UP000592180">
    <property type="component" value="Unassembled WGS sequence"/>
</dbReference>
<dbReference type="EMBL" id="JACHLE010000004">
    <property type="protein sequence ID" value="MBB4807595.1"/>
    <property type="molecule type" value="Genomic_DNA"/>
</dbReference>
<name>A0A840KG23_9FLAO</name>
<dbReference type="AlphaFoldDB" id="A0A840KG23"/>
<reference evidence="1 2" key="1">
    <citation type="submission" date="2020-08" db="EMBL/GenBank/DDBJ databases">
        <title>Functional genomics of gut bacteria from endangered species of beetles.</title>
        <authorList>
            <person name="Carlos-Shanley C."/>
        </authorList>
    </citation>
    <scope>NUCLEOTIDE SEQUENCE [LARGE SCALE GENOMIC DNA]</scope>
    <source>
        <strain evidence="1 2">S00151</strain>
    </source>
</reference>
<comment type="caution">
    <text evidence="1">The sequence shown here is derived from an EMBL/GenBank/DDBJ whole genome shotgun (WGS) entry which is preliminary data.</text>
</comment>
<proteinExistence type="predicted"/>
<dbReference type="RefSeq" id="WP_184190644.1">
    <property type="nucleotide sequence ID" value="NZ_JACHLE010000004.1"/>
</dbReference>
<evidence type="ECO:0000313" key="2">
    <source>
        <dbReference type="Proteomes" id="UP000592180"/>
    </source>
</evidence>
<gene>
    <name evidence="1" type="ORF">HNP38_002901</name>
</gene>
<accession>A0A840KG23</accession>
<protein>
    <submittedName>
        <fullName evidence="1">Uncharacterized protein</fullName>
    </submittedName>
</protein>
<organism evidence="1 2">
    <name type="scientific">Chryseobacterium defluvii</name>
    <dbReference type="NCBI Taxonomy" id="160396"/>
    <lineage>
        <taxon>Bacteria</taxon>
        <taxon>Pseudomonadati</taxon>
        <taxon>Bacteroidota</taxon>
        <taxon>Flavobacteriia</taxon>
        <taxon>Flavobacteriales</taxon>
        <taxon>Weeksellaceae</taxon>
        <taxon>Chryseobacterium group</taxon>
        <taxon>Chryseobacterium</taxon>
    </lineage>
</organism>